<dbReference type="InterPro" id="IPR029044">
    <property type="entry name" value="Nucleotide-diphossugar_trans"/>
</dbReference>
<dbReference type="EMBL" id="CP000909">
    <property type="protein sequence ID" value="ABY34696.1"/>
    <property type="molecule type" value="Genomic_DNA"/>
</dbReference>
<dbReference type="SUPFAM" id="SSF53448">
    <property type="entry name" value="Nucleotide-diphospho-sugar transferases"/>
    <property type="match status" value="1"/>
</dbReference>
<dbReference type="InterPro" id="IPR050834">
    <property type="entry name" value="Glycosyltransf_2"/>
</dbReference>
<gene>
    <name evidence="2" type="ordered locus">Caur_1468</name>
</gene>
<dbReference type="PATRIC" id="fig|324602.8.peg.1670"/>
<dbReference type="Pfam" id="PF00535">
    <property type="entry name" value="Glycos_transf_2"/>
    <property type="match status" value="1"/>
</dbReference>
<dbReference type="STRING" id="324602.Caur_1468"/>
<dbReference type="PANTHER" id="PTHR43685:SF2">
    <property type="entry name" value="GLYCOSYLTRANSFERASE 2-LIKE DOMAIN-CONTAINING PROTEIN"/>
    <property type="match status" value="1"/>
</dbReference>
<accession>A9WAD7</accession>
<dbReference type="eggNOG" id="COG1216">
    <property type="taxonomic scope" value="Bacteria"/>
</dbReference>
<dbReference type="PANTHER" id="PTHR43685">
    <property type="entry name" value="GLYCOSYLTRANSFERASE"/>
    <property type="match status" value="1"/>
</dbReference>
<keyword evidence="2" id="KW-0808">Transferase</keyword>
<dbReference type="CAZy" id="GT2">
    <property type="family name" value="Glycosyltransferase Family 2"/>
</dbReference>
<evidence type="ECO:0000259" key="1">
    <source>
        <dbReference type="Pfam" id="PF00535"/>
    </source>
</evidence>
<reference evidence="3" key="1">
    <citation type="journal article" date="2011" name="BMC Genomics">
        <title>Complete genome sequence of the filamentous anoxygenic phototrophic bacterium Chloroflexus aurantiacus.</title>
        <authorList>
            <person name="Tang K.H."/>
            <person name="Barry K."/>
            <person name="Chertkov O."/>
            <person name="Dalin E."/>
            <person name="Han C.S."/>
            <person name="Hauser L.J."/>
            <person name="Honchak B.M."/>
            <person name="Karbach L.E."/>
            <person name="Land M.L."/>
            <person name="Lapidus A."/>
            <person name="Larimer F.W."/>
            <person name="Mikhailova N."/>
            <person name="Pitluck S."/>
            <person name="Pierson B.K."/>
            <person name="Blankenship R.E."/>
        </authorList>
    </citation>
    <scope>NUCLEOTIDE SEQUENCE [LARGE SCALE GENOMIC DNA]</scope>
    <source>
        <strain evidence="3">ATCC 29366 / DSM 635 / J-10-fl</strain>
    </source>
</reference>
<sequence length="322" mass="35580">MNTTTVDVVISTYGRGAAIDATIASLRRSTYSQFILWVLDQSEDDRTEQCVRSHAESDERIRYVRRPVRGISATRNAGVAMGNTPYILFTNDDCVLDPNWIGALVAELHDPQTWLAFGAVLPGPHQEGADELVLGTCNGSRHVFQHNRFNLAFGHGHNMGACRDAFERLGGFDELIGAGAPLGAWEERDLGYRALKAGGRIVFTPEAIAYHHHWQSWQGARRSFRAYGIGAGAVAGKYLRCGDTGGIVILAEWLFSQGLRQIASGIIKWHRRDKVLLGLDQLYYPFVGLRKSLNYQINPETCCYIAPDRVAGADPSHRGVLP</sequence>
<dbReference type="EnsemblBacteria" id="ABY34696">
    <property type="protein sequence ID" value="ABY34696"/>
    <property type="gene ID" value="Caur_1468"/>
</dbReference>
<dbReference type="Proteomes" id="UP000002008">
    <property type="component" value="Chromosome"/>
</dbReference>
<dbReference type="Gene3D" id="3.90.550.10">
    <property type="entry name" value="Spore Coat Polysaccharide Biosynthesis Protein SpsA, Chain A"/>
    <property type="match status" value="1"/>
</dbReference>
<proteinExistence type="predicted"/>
<dbReference type="InterPro" id="IPR001173">
    <property type="entry name" value="Glyco_trans_2-like"/>
</dbReference>
<dbReference type="RefSeq" id="WP_012257352.1">
    <property type="nucleotide sequence ID" value="NC_010175.1"/>
</dbReference>
<dbReference type="GO" id="GO:0016740">
    <property type="term" value="F:transferase activity"/>
    <property type="evidence" value="ECO:0007669"/>
    <property type="project" value="UniProtKB-KW"/>
</dbReference>
<keyword evidence="3" id="KW-1185">Reference proteome</keyword>
<dbReference type="AlphaFoldDB" id="A9WAD7"/>
<feature type="domain" description="Glycosyltransferase 2-like" evidence="1">
    <location>
        <begin position="8"/>
        <end position="169"/>
    </location>
</feature>
<dbReference type="InParanoid" id="A9WAD7"/>
<evidence type="ECO:0000313" key="3">
    <source>
        <dbReference type="Proteomes" id="UP000002008"/>
    </source>
</evidence>
<organism evidence="2 3">
    <name type="scientific">Chloroflexus aurantiacus (strain ATCC 29366 / DSM 635 / J-10-fl)</name>
    <dbReference type="NCBI Taxonomy" id="324602"/>
    <lineage>
        <taxon>Bacteria</taxon>
        <taxon>Bacillati</taxon>
        <taxon>Chloroflexota</taxon>
        <taxon>Chloroflexia</taxon>
        <taxon>Chloroflexales</taxon>
        <taxon>Chloroflexineae</taxon>
        <taxon>Chloroflexaceae</taxon>
        <taxon>Chloroflexus</taxon>
    </lineage>
</organism>
<name>A9WAD7_CHLAA</name>
<evidence type="ECO:0000313" key="2">
    <source>
        <dbReference type="EMBL" id="ABY34696.1"/>
    </source>
</evidence>
<dbReference type="HOGENOM" id="CLU_025996_19_2_0"/>
<protein>
    <submittedName>
        <fullName evidence="2">Glycosyl transferase family 2</fullName>
    </submittedName>
</protein>
<dbReference type="KEGG" id="cau:Caur_1468"/>